<dbReference type="PANTHER" id="PTHR33055">
    <property type="entry name" value="TRANSPOSASE FOR INSERTION SEQUENCE ELEMENT IS1111A"/>
    <property type="match status" value="1"/>
</dbReference>
<sequence length="399" mass="43122">MSESTPIVGGVDTHADTIHVAAITVTGAQVGDREFPTTKAGYTAAIRFLNGLGAVERIGVEGTSSYGAGFTRVATAAAMEVVEVTRAVKSSRRLKGKSDPLDAYSAARTALAGHGLATPKDDRTAALRALHVARRSAVKHRTTAINQIKALLISAPDAVREKYSGSTTLRMIEALARSRPAVATDPLTRAVLMSAKMLAQRVQFLESQAEALGAQIDAMVTTANPGLRAAHGVGSDTAAQLLITAGLNSHRLRNEAAFAALCGVAPVPASSGKTNRHRLSRGGDRAANNALFRIALVRMRYHQPTKQYVERQQAKGHNRMEILRKLKRAIAREIFKLLTRQIPVPEYADLRPARQAKNITITSAANHFGVWPTVISRIERGQQRHDELADRYRNWLKAS</sequence>
<name>A0A502E496_9MYCO</name>
<feature type="domain" description="Transposase IS116/IS110/IS902 C-terminal" evidence="2">
    <location>
        <begin position="228"/>
        <end position="309"/>
    </location>
</feature>
<dbReference type="EMBL" id="RCZG01000012">
    <property type="protein sequence ID" value="TPG31602.1"/>
    <property type="molecule type" value="Genomic_DNA"/>
</dbReference>
<dbReference type="Proteomes" id="UP000320095">
    <property type="component" value="Unassembled WGS sequence"/>
</dbReference>
<dbReference type="AlphaFoldDB" id="A0A502E496"/>
<accession>A0A502E496</accession>
<feature type="domain" description="Transposase IS110-like N-terminal" evidence="1">
    <location>
        <begin position="10"/>
        <end position="152"/>
    </location>
</feature>
<dbReference type="NCBIfam" id="NF033542">
    <property type="entry name" value="transpos_IS110"/>
    <property type="match status" value="1"/>
</dbReference>
<dbReference type="GO" id="GO:0003677">
    <property type="term" value="F:DNA binding"/>
    <property type="evidence" value="ECO:0007669"/>
    <property type="project" value="InterPro"/>
</dbReference>
<evidence type="ECO:0000259" key="1">
    <source>
        <dbReference type="Pfam" id="PF01548"/>
    </source>
</evidence>
<comment type="caution">
    <text evidence="3">The sequence shown here is derived from an EMBL/GenBank/DDBJ whole genome shotgun (WGS) entry which is preliminary data.</text>
</comment>
<evidence type="ECO:0000313" key="4">
    <source>
        <dbReference type="Proteomes" id="UP000320095"/>
    </source>
</evidence>
<organism evidence="3 4">
    <name type="scientific">Mycolicibacterium hodleri</name>
    <dbReference type="NCBI Taxonomy" id="49897"/>
    <lineage>
        <taxon>Bacteria</taxon>
        <taxon>Bacillati</taxon>
        <taxon>Actinomycetota</taxon>
        <taxon>Actinomycetes</taxon>
        <taxon>Mycobacteriales</taxon>
        <taxon>Mycobacteriaceae</taxon>
        <taxon>Mycolicibacterium</taxon>
    </lineage>
</organism>
<dbReference type="Pfam" id="PF02371">
    <property type="entry name" value="Transposase_20"/>
    <property type="match status" value="1"/>
</dbReference>
<dbReference type="PANTHER" id="PTHR33055:SF16">
    <property type="entry name" value="TRANSPOSASE FOR INSERTION SEQUENCE ELEMENT IS1547"/>
    <property type="match status" value="1"/>
</dbReference>
<dbReference type="Pfam" id="PF01548">
    <property type="entry name" value="DEDD_Tnp_IS110"/>
    <property type="match status" value="1"/>
</dbReference>
<reference evidence="3 4" key="1">
    <citation type="journal article" date="2019" name="Environ. Microbiol.">
        <title>Species interactions and distinct microbial communities in high Arctic permafrost affected cryosols are associated with the CH4 and CO2 gas fluxes.</title>
        <authorList>
            <person name="Altshuler I."/>
            <person name="Hamel J."/>
            <person name="Turney S."/>
            <person name="Magnuson E."/>
            <person name="Levesque R."/>
            <person name="Greer C."/>
            <person name="Whyte L.G."/>
        </authorList>
    </citation>
    <scope>NUCLEOTIDE SEQUENCE [LARGE SCALE GENOMIC DNA]</scope>
    <source>
        <strain evidence="3 4">S5.20</strain>
    </source>
</reference>
<gene>
    <name evidence="3" type="ORF">EAH80_24145</name>
</gene>
<evidence type="ECO:0000259" key="2">
    <source>
        <dbReference type="Pfam" id="PF02371"/>
    </source>
</evidence>
<dbReference type="GO" id="GO:0006313">
    <property type="term" value="P:DNA transposition"/>
    <property type="evidence" value="ECO:0007669"/>
    <property type="project" value="InterPro"/>
</dbReference>
<dbReference type="GO" id="GO:0004803">
    <property type="term" value="F:transposase activity"/>
    <property type="evidence" value="ECO:0007669"/>
    <property type="project" value="InterPro"/>
</dbReference>
<keyword evidence="4" id="KW-1185">Reference proteome</keyword>
<protein>
    <submittedName>
        <fullName evidence="3">IS110 family transposase</fullName>
    </submittedName>
</protein>
<proteinExistence type="predicted"/>
<dbReference type="InterPro" id="IPR002525">
    <property type="entry name" value="Transp_IS110-like_N"/>
</dbReference>
<dbReference type="InterPro" id="IPR047650">
    <property type="entry name" value="Transpos_IS110"/>
</dbReference>
<dbReference type="InterPro" id="IPR003346">
    <property type="entry name" value="Transposase_20"/>
</dbReference>
<dbReference type="RefSeq" id="WP_140696742.1">
    <property type="nucleotide sequence ID" value="NZ_RCZG01000012.1"/>
</dbReference>
<dbReference type="OrthoDB" id="4337860at2"/>
<evidence type="ECO:0000313" key="3">
    <source>
        <dbReference type="EMBL" id="TPG31602.1"/>
    </source>
</evidence>